<evidence type="ECO:0000313" key="2">
    <source>
        <dbReference type="EMBL" id="VFQ67148.1"/>
    </source>
</evidence>
<keyword evidence="1" id="KW-0472">Membrane</keyword>
<feature type="transmembrane region" description="Helical" evidence="1">
    <location>
        <begin position="29"/>
        <end position="50"/>
    </location>
</feature>
<keyword evidence="1" id="KW-0812">Transmembrane</keyword>
<evidence type="ECO:0000313" key="3">
    <source>
        <dbReference type="Proteomes" id="UP000595140"/>
    </source>
</evidence>
<gene>
    <name evidence="2" type="ORF">CCAM_LOCUS8924</name>
</gene>
<evidence type="ECO:0000256" key="1">
    <source>
        <dbReference type="SAM" id="Phobius"/>
    </source>
</evidence>
<proteinExistence type="predicted"/>
<accession>A0A484KR98</accession>
<keyword evidence="1" id="KW-1133">Transmembrane helix</keyword>
<dbReference type="Proteomes" id="UP000595140">
    <property type="component" value="Unassembled WGS sequence"/>
</dbReference>
<keyword evidence="3" id="KW-1185">Reference proteome</keyword>
<reference evidence="2 3" key="1">
    <citation type="submission" date="2018-04" db="EMBL/GenBank/DDBJ databases">
        <authorList>
            <person name="Vogel A."/>
        </authorList>
    </citation>
    <scope>NUCLEOTIDE SEQUENCE [LARGE SCALE GENOMIC DNA]</scope>
</reference>
<organism evidence="2 3">
    <name type="scientific">Cuscuta campestris</name>
    <dbReference type="NCBI Taxonomy" id="132261"/>
    <lineage>
        <taxon>Eukaryota</taxon>
        <taxon>Viridiplantae</taxon>
        <taxon>Streptophyta</taxon>
        <taxon>Embryophyta</taxon>
        <taxon>Tracheophyta</taxon>
        <taxon>Spermatophyta</taxon>
        <taxon>Magnoliopsida</taxon>
        <taxon>eudicotyledons</taxon>
        <taxon>Gunneridae</taxon>
        <taxon>Pentapetalae</taxon>
        <taxon>asterids</taxon>
        <taxon>lamiids</taxon>
        <taxon>Solanales</taxon>
        <taxon>Convolvulaceae</taxon>
        <taxon>Cuscuteae</taxon>
        <taxon>Cuscuta</taxon>
        <taxon>Cuscuta subgen. Grammica</taxon>
        <taxon>Cuscuta sect. Cleistogrammica</taxon>
    </lineage>
</organism>
<dbReference type="AlphaFoldDB" id="A0A484KR98"/>
<protein>
    <submittedName>
        <fullName evidence="2">Uncharacterized protein</fullName>
    </submittedName>
</protein>
<sequence length="78" mass="9266">MFYFILITKIKEVIRTLAWLSAQPEAAMALTYLLYSRFLSLFIVALKWALSRNFILLFSALKWPLKWHYPEMCTSKSM</sequence>
<dbReference type="EMBL" id="OOIL02000571">
    <property type="protein sequence ID" value="VFQ67148.1"/>
    <property type="molecule type" value="Genomic_DNA"/>
</dbReference>
<name>A0A484KR98_9ASTE</name>